<evidence type="ECO:0000256" key="1">
    <source>
        <dbReference type="SAM" id="Phobius"/>
    </source>
</evidence>
<accession>A0A4V3BAQ3</accession>
<organism evidence="2 3">
    <name type="scientific">Palleronia sediminis</name>
    <dbReference type="NCBI Taxonomy" id="2547833"/>
    <lineage>
        <taxon>Bacteria</taxon>
        <taxon>Pseudomonadati</taxon>
        <taxon>Pseudomonadota</taxon>
        <taxon>Alphaproteobacteria</taxon>
        <taxon>Rhodobacterales</taxon>
        <taxon>Roseobacteraceae</taxon>
        <taxon>Palleronia</taxon>
    </lineage>
</organism>
<dbReference type="AlphaFoldDB" id="A0A4V3BAQ3"/>
<sequence length="85" mass="9627">MISTFLGGIIASPWMRAALRYGVTALATLLFLVALRRSGERAGRRAERLETLEKANDVQRRMLEAAARRPRNRDELVDRLRDGGF</sequence>
<keyword evidence="1" id="KW-0812">Transmembrane</keyword>
<protein>
    <submittedName>
        <fullName evidence="2">Uncharacterized protein</fullName>
    </submittedName>
</protein>
<keyword evidence="1" id="KW-1133">Transmembrane helix</keyword>
<dbReference type="RefSeq" id="WP_133395068.1">
    <property type="nucleotide sequence ID" value="NZ_SNAA01000001.1"/>
</dbReference>
<feature type="transmembrane region" description="Helical" evidence="1">
    <location>
        <begin position="18"/>
        <end position="35"/>
    </location>
</feature>
<evidence type="ECO:0000313" key="3">
    <source>
        <dbReference type="Proteomes" id="UP000295701"/>
    </source>
</evidence>
<evidence type="ECO:0000313" key="2">
    <source>
        <dbReference type="EMBL" id="TDL83959.1"/>
    </source>
</evidence>
<reference evidence="2 3" key="1">
    <citation type="submission" date="2019-03" db="EMBL/GenBank/DDBJ databases">
        <title>Primorskyibacter sp. SS33 isolated from sediments.</title>
        <authorList>
            <person name="Xunke S."/>
        </authorList>
    </citation>
    <scope>NUCLEOTIDE SEQUENCE [LARGE SCALE GENOMIC DNA]</scope>
    <source>
        <strain evidence="2 3">SS33</strain>
    </source>
</reference>
<gene>
    <name evidence="2" type="ORF">E2L08_00310</name>
</gene>
<proteinExistence type="predicted"/>
<dbReference type="Proteomes" id="UP000295701">
    <property type="component" value="Unassembled WGS sequence"/>
</dbReference>
<dbReference type="EMBL" id="SNAA01000001">
    <property type="protein sequence ID" value="TDL83959.1"/>
    <property type="molecule type" value="Genomic_DNA"/>
</dbReference>
<name>A0A4V3BAQ3_9RHOB</name>
<keyword evidence="3" id="KW-1185">Reference proteome</keyword>
<comment type="caution">
    <text evidence="2">The sequence shown here is derived from an EMBL/GenBank/DDBJ whole genome shotgun (WGS) entry which is preliminary data.</text>
</comment>
<keyword evidence="1" id="KW-0472">Membrane</keyword>
<dbReference type="OrthoDB" id="7779135at2"/>